<dbReference type="Gene3D" id="2.60.40.200">
    <property type="entry name" value="Superoxide dismutase, copper/zinc binding domain"/>
    <property type="match status" value="1"/>
</dbReference>
<dbReference type="EC" id="1.15.1.1" evidence="2"/>
<comment type="function">
    <text evidence="2">Destroys radicals which are normally produced within the cells and which are toxic to biological systems.</text>
</comment>
<comment type="caution">
    <text evidence="6">The sequence shown here is derived from an EMBL/GenBank/DDBJ whole genome shotgun (WGS) entry which is preliminary data.</text>
</comment>
<evidence type="ECO:0000256" key="4">
    <source>
        <dbReference type="SAM" id="SignalP"/>
    </source>
</evidence>
<dbReference type="EMBL" id="JBHTJW010000001">
    <property type="protein sequence ID" value="MFD0928528.1"/>
    <property type="molecule type" value="Genomic_DNA"/>
</dbReference>
<gene>
    <name evidence="6" type="ORF">ACFQ1T_01925</name>
</gene>
<comment type="cofactor">
    <cofactor evidence="2">
        <name>Cu cation</name>
        <dbReference type="ChEBI" id="CHEBI:23378"/>
    </cofactor>
    <text evidence="2">Binds 1 copper ion per subunit.</text>
</comment>
<sequence>MQTLSRLLLSLSPFLLASCSQIPFMQQTSAHATLEAKSDSQVTGDVDLIQQGTKVLLIARVAGLTPNSIHGFHIHEKGDCSAADASSAGGHFNPDAHPHASQATPSHHFGDLPNLKADNTGHAIYRATLEDASLAEGAHALIGHAMILHRDADDYVTQPAGNAGPRIACGVIK</sequence>
<name>A0ABW3GE55_9PROT</name>
<dbReference type="InterPro" id="IPR018152">
    <property type="entry name" value="SOD_Cu/Zn_BS"/>
</dbReference>
<proteinExistence type="inferred from homology"/>
<feature type="chain" id="PRO_5046793428" description="Superoxide dismutase [Cu-Zn]" evidence="4">
    <location>
        <begin position="18"/>
        <end position="173"/>
    </location>
</feature>
<dbReference type="SUPFAM" id="SSF49329">
    <property type="entry name" value="Cu,Zn superoxide dismutase-like"/>
    <property type="match status" value="1"/>
</dbReference>
<dbReference type="InterPro" id="IPR024134">
    <property type="entry name" value="SOD_Cu/Zn_/chaperone"/>
</dbReference>
<dbReference type="Proteomes" id="UP001597106">
    <property type="component" value="Unassembled WGS sequence"/>
</dbReference>
<comment type="similarity">
    <text evidence="1 2">Belongs to the Cu-Zn superoxide dismutase family.</text>
</comment>
<dbReference type="CDD" id="cd00305">
    <property type="entry name" value="Cu-Zn_Superoxide_Dismutase"/>
    <property type="match status" value="1"/>
</dbReference>
<feature type="signal peptide" evidence="4">
    <location>
        <begin position="1"/>
        <end position="17"/>
    </location>
</feature>
<comment type="catalytic activity">
    <reaction evidence="2">
        <text>2 superoxide + 2 H(+) = H2O2 + O2</text>
        <dbReference type="Rhea" id="RHEA:20696"/>
        <dbReference type="ChEBI" id="CHEBI:15378"/>
        <dbReference type="ChEBI" id="CHEBI:15379"/>
        <dbReference type="ChEBI" id="CHEBI:16240"/>
        <dbReference type="ChEBI" id="CHEBI:18421"/>
        <dbReference type="EC" id="1.15.1.1"/>
    </reaction>
</comment>
<keyword evidence="4" id="KW-0732">Signal</keyword>
<dbReference type="InterPro" id="IPR001424">
    <property type="entry name" value="SOD_Cu_Zn_dom"/>
</dbReference>
<feature type="region of interest" description="Disordered" evidence="3">
    <location>
        <begin position="83"/>
        <end position="113"/>
    </location>
</feature>
<dbReference type="PRINTS" id="PR00068">
    <property type="entry name" value="CUZNDISMTASE"/>
</dbReference>
<dbReference type="PANTHER" id="PTHR10003">
    <property type="entry name" value="SUPEROXIDE DISMUTASE CU-ZN -RELATED"/>
    <property type="match status" value="1"/>
</dbReference>
<dbReference type="PROSITE" id="PS00087">
    <property type="entry name" value="SOD_CU_ZN_1"/>
    <property type="match status" value="1"/>
</dbReference>
<protein>
    <recommendedName>
        <fullName evidence="2">Superoxide dismutase [Cu-Zn]</fullName>
        <ecNumber evidence="2">1.15.1.1</ecNumber>
    </recommendedName>
</protein>
<keyword evidence="2" id="KW-0479">Metal-binding</keyword>
<keyword evidence="7" id="KW-1185">Reference proteome</keyword>
<evidence type="ECO:0000256" key="2">
    <source>
        <dbReference type="RuleBase" id="RU000393"/>
    </source>
</evidence>
<feature type="domain" description="Superoxide dismutase copper/zinc binding" evidence="5">
    <location>
        <begin position="42"/>
        <end position="172"/>
    </location>
</feature>
<keyword evidence="2" id="KW-0560">Oxidoreductase</keyword>
<keyword evidence="2" id="KW-0862">Zinc</keyword>
<dbReference type="InterPro" id="IPR036423">
    <property type="entry name" value="SOD-like_Cu/Zn_dom_sf"/>
</dbReference>
<evidence type="ECO:0000313" key="6">
    <source>
        <dbReference type="EMBL" id="MFD0928528.1"/>
    </source>
</evidence>
<evidence type="ECO:0000256" key="1">
    <source>
        <dbReference type="ARBA" id="ARBA00010457"/>
    </source>
</evidence>
<comment type="cofactor">
    <cofactor evidence="2">
        <name>Zn(2+)</name>
        <dbReference type="ChEBI" id="CHEBI:29105"/>
    </cofactor>
    <text evidence="2">Binds 1 zinc ion per subunit.</text>
</comment>
<dbReference type="RefSeq" id="WP_379073576.1">
    <property type="nucleotide sequence ID" value="NZ_JBHTJW010000001.1"/>
</dbReference>
<dbReference type="PROSITE" id="PS51257">
    <property type="entry name" value="PROKAR_LIPOPROTEIN"/>
    <property type="match status" value="1"/>
</dbReference>
<dbReference type="Pfam" id="PF00080">
    <property type="entry name" value="Sod_Cu"/>
    <property type="match status" value="1"/>
</dbReference>
<evidence type="ECO:0000313" key="7">
    <source>
        <dbReference type="Proteomes" id="UP001597106"/>
    </source>
</evidence>
<organism evidence="6 7">
    <name type="scientific">Methylophilus glucosoxydans</name>
    <dbReference type="NCBI Taxonomy" id="752553"/>
    <lineage>
        <taxon>Bacteria</taxon>
        <taxon>Pseudomonadati</taxon>
        <taxon>Pseudomonadota</taxon>
        <taxon>Betaproteobacteria</taxon>
        <taxon>Nitrosomonadales</taxon>
        <taxon>Methylophilaceae</taxon>
        <taxon>Methylophilus</taxon>
    </lineage>
</organism>
<reference evidence="7" key="1">
    <citation type="journal article" date="2019" name="Int. J. Syst. Evol. Microbiol.">
        <title>The Global Catalogue of Microorganisms (GCM) 10K type strain sequencing project: providing services to taxonomists for standard genome sequencing and annotation.</title>
        <authorList>
            <consortium name="The Broad Institute Genomics Platform"/>
            <consortium name="The Broad Institute Genome Sequencing Center for Infectious Disease"/>
            <person name="Wu L."/>
            <person name="Ma J."/>
        </authorList>
    </citation>
    <scope>NUCLEOTIDE SEQUENCE [LARGE SCALE GENOMIC DNA]</scope>
    <source>
        <strain evidence="7">CCUG 59685</strain>
    </source>
</reference>
<accession>A0ABW3GE55</accession>
<evidence type="ECO:0000256" key="3">
    <source>
        <dbReference type="SAM" id="MobiDB-lite"/>
    </source>
</evidence>
<dbReference type="PROSITE" id="PS00332">
    <property type="entry name" value="SOD_CU_ZN_2"/>
    <property type="match status" value="1"/>
</dbReference>
<keyword evidence="2" id="KW-0186">Copper</keyword>
<evidence type="ECO:0000259" key="5">
    <source>
        <dbReference type="Pfam" id="PF00080"/>
    </source>
</evidence>